<name>C3ZFD7_BRAFL</name>
<keyword evidence="1" id="KW-1133">Transmembrane helix</keyword>
<gene>
    <name evidence="2" type="ORF">BRAFLDRAFT_67115</name>
</gene>
<dbReference type="AlphaFoldDB" id="C3ZFD7"/>
<protein>
    <submittedName>
        <fullName evidence="2">Uncharacterized protein</fullName>
    </submittedName>
</protein>
<evidence type="ECO:0000256" key="1">
    <source>
        <dbReference type="SAM" id="Phobius"/>
    </source>
</evidence>
<reference evidence="2" key="1">
    <citation type="journal article" date="2008" name="Nature">
        <title>The amphioxus genome and the evolution of the chordate karyotype.</title>
        <authorList>
            <consortium name="US DOE Joint Genome Institute (JGI-PGF)"/>
            <person name="Putnam N.H."/>
            <person name="Butts T."/>
            <person name="Ferrier D.E.K."/>
            <person name="Furlong R.F."/>
            <person name="Hellsten U."/>
            <person name="Kawashima T."/>
            <person name="Robinson-Rechavi M."/>
            <person name="Shoguchi E."/>
            <person name="Terry A."/>
            <person name="Yu J.-K."/>
            <person name="Benito-Gutierrez E.L."/>
            <person name="Dubchak I."/>
            <person name="Garcia-Fernandez J."/>
            <person name="Gibson-Brown J.J."/>
            <person name="Grigoriev I.V."/>
            <person name="Horton A.C."/>
            <person name="de Jong P.J."/>
            <person name="Jurka J."/>
            <person name="Kapitonov V.V."/>
            <person name="Kohara Y."/>
            <person name="Kuroki Y."/>
            <person name="Lindquist E."/>
            <person name="Lucas S."/>
            <person name="Osoegawa K."/>
            <person name="Pennacchio L.A."/>
            <person name="Salamov A.A."/>
            <person name="Satou Y."/>
            <person name="Sauka-Spengler T."/>
            <person name="Schmutz J."/>
            <person name="Shin-I T."/>
            <person name="Toyoda A."/>
            <person name="Bronner-Fraser M."/>
            <person name="Fujiyama A."/>
            <person name="Holland L.Z."/>
            <person name="Holland P.W.H."/>
            <person name="Satoh N."/>
            <person name="Rokhsar D.S."/>
        </authorList>
    </citation>
    <scope>NUCLEOTIDE SEQUENCE [LARGE SCALE GENOMIC DNA]</scope>
    <source>
        <strain evidence="2">S238N-H82</strain>
        <tissue evidence="2">Testes</tissue>
    </source>
</reference>
<sequence length="299" mass="33841">MQYQRTLDVGTQSGYGRYYGNRLPHWRVASYGVDATGGHSGTFLTGNKCRVLRKAIYGRSLHTDGNMRLAVRALAPVVRDGKLNTYVKQSKLWRPGEVWPVVAMVTVGTALCGFIYRTKSYVGSQGRRESFLVFDPTRKLVSHLSTECNYVSNPQPKPCRQARCPKHQPPKGVDSMKGNKCHIPRLRVSEHVGSYKRNFTHVFPLGVNALAIVELDKYDAEFYREAIMPMKIARAMPRLVRDSRLMKYGRPKIWRAGEVWPVIAMVTVGGAFLGMAIRTKSYVGNQGHRDYYKHNGTEE</sequence>
<feature type="transmembrane region" description="Helical" evidence="1">
    <location>
        <begin position="253"/>
        <end position="277"/>
    </location>
</feature>
<dbReference type="InParanoid" id="C3ZFD7"/>
<dbReference type="EMBL" id="GG666613">
    <property type="protein sequence ID" value="EEN48691.1"/>
    <property type="molecule type" value="Genomic_DNA"/>
</dbReference>
<accession>C3ZFD7</accession>
<evidence type="ECO:0000313" key="2">
    <source>
        <dbReference type="EMBL" id="EEN48691.1"/>
    </source>
</evidence>
<organism>
    <name type="scientific">Branchiostoma floridae</name>
    <name type="common">Florida lancelet</name>
    <name type="synonym">Amphioxus</name>
    <dbReference type="NCBI Taxonomy" id="7739"/>
    <lineage>
        <taxon>Eukaryota</taxon>
        <taxon>Metazoa</taxon>
        <taxon>Chordata</taxon>
        <taxon>Cephalochordata</taxon>
        <taxon>Leptocardii</taxon>
        <taxon>Amphioxiformes</taxon>
        <taxon>Branchiostomatidae</taxon>
        <taxon>Branchiostoma</taxon>
    </lineage>
</organism>
<keyword evidence="1" id="KW-0812">Transmembrane</keyword>
<proteinExistence type="predicted"/>
<keyword evidence="1" id="KW-0472">Membrane</keyword>